<dbReference type="PANTHER" id="PTHR42998:SF1">
    <property type="entry name" value="TYPE I RESTRICTION ENZYME HINDI METHYLASE SUBUNIT"/>
    <property type="match status" value="1"/>
</dbReference>
<keyword evidence="6" id="KW-1185">Reference proteome</keyword>
<keyword evidence="2" id="KW-0680">Restriction system</keyword>
<dbReference type="PRINTS" id="PR00507">
    <property type="entry name" value="N12N6MTFRASE"/>
</dbReference>
<dbReference type="AlphaFoldDB" id="A0A934MJZ8"/>
<dbReference type="EMBL" id="JAEKJA010000043">
    <property type="protein sequence ID" value="MBJ3778826.1"/>
    <property type="molecule type" value="Genomic_DNA"/>
</dbReference>
<comment type="caution">
    <text evidence="5">The sequence shown here is derived from an EMBL/GenBank/DDBJ whole genome shotgun (WGS) entry which is preliminary data.</text>
</comment>
<evidence type="ECO:0000313" key="5">
    <source>
        <dbReference type="EMBL" id="MBJ3778826.1"/>
    </source>
</evidence>
<dbReference type="PANTHER" id="PTHR42998">
    <property type="entry name" value="TYPE I RESTRICTION ENZYME HINDVIIP M PROTEIN-RELATED"/>
    <property type="match status" value="1"/>
</dbReference>
<dbReference type="Pfam" id="PF13588">
    <property type="entry name" value="HSDR_N_2"/>
    <property type="match status" value="1"/>
</dbReference>
<dbReference type="Proteomes" id="UP000609531">
    <property type="component" value="Unassembled WGS sequence"/>
</dbReference>
<dbReference type="GO" id="GO:0009307">
    <property type="term" value="P:DNA restriction-modification system"/>
    <property type="evidence" value="ECO:0007669"/>
    <property type="project" value="UniProtKB-KW"/>
</dbReference>
<dbReference type="InterPro" id="IPR029063">
    <property type="entry name" value="SAM-dependent_MTases_sf"/>
</dbReference>
<dbReference type="InterPro" id="IPR002052">
    <property type="entry name" value="DNA_methylase_N6_adenine_CS"/>
</dbReference>
<evidence type="ECO:0000256" key="1">
    <source>
        <dbReference type="ARBA" id="ARBA00006594"/>
    </source>
</evidence>
<comment type="similarity">
    <text evidence="1">Belongs to the N(4)/N(6)-methyltransferase family.</text>
</comment>
<dbReference type="SUPFAM" id="SSF53335">
    <property type="entry name" value="S-adenosyl-L-methionine-dependent methyltransferases"/>
    <property type="match status" value="1"/>
</dbReference>
<keyword evidence="5" id="KW-0808">Transferase</keyword>
<evidence type="ECO:0000259" key="4">
    <source>
        <dbReference type="Pfam" id="PF13588"/>
    </source>
</evidence>
<evidence type="ECO:0000256" key="2">
    <source>
        <dbReference type="ARBA" id="ARBA00022747"/>
    </source>
</evidence>
<dbReference type="GO" id="GO:0032259">
    <property type="term" value="P:methylation"/>
    <property type="evidence" value="ECO:0007669"/>
    <property type="project" value="UniProtKB-KW"/>
</dbReference>
<dbReference type="InterPro" id="IPR003356">
    <property type="entry name" value="DNA_methylase_A-5"/>
</dbReference>
<sequence length="656" mass="74699">MRRSEAQLTLIKPAAVIVQQGKLLDYIDGVTQRNETPEEYVRQEIAKSLVREYGYEKAEISVEFTLRLGSKKPRADLVIFDEGDPHDQDRARVIIECKSQKIKSTDRKEGVGQLQSYMSACPNVAYGMWTNGVERFCYRRVDTNGKIAFEEIPDIPGKGRTEDEVERPRFDQLKAASSDALLFAFRRCHNYIAGNQGLQKPEAFWELLKIIFCKIHDERSSDEVEFYATSKERHGLNGRLKAKKRLDTLFNEVKAEYPTIFRENEAIELNPEVLAYIVSQLQMYSLLESDIDVKGRAYEEIVGSNLRGDRGEFFTPRNICQMTVAMLDPGERQVILDPACGTGGFLITAMNYVIEKIRSAEISKWGDVERAETAIRQRVQRFAQNYIVGMDLNPNLVKASKMNMVMNNDGAGGLFQANSLKAPATWDDDLRARQIMGQVDLIFTNPPFGSKIPIDEPSILEAYDLGHIWSYDADTDRWTRTNAVQKSQPPEILFIERCVKFLKPGTGRCAIVLPDGILGSPGLGYVREWILQNTRVLASIDLHPDTFQPHVSVQTSVLVLERKTDEEIAVETAAGRMNDYEVFMAVANHIGHDKRGNVTYVRDKKGNEIVEEIEETLKEYEEGKPVYKKQRTRRKVIDDNTLQIAQAFRTWLSEQD</sequence>
<gene>
    <name evidence="5" type="ORF">JCR33_24210</name>
</gene>
<dbReference type="Gene3D" id="3.40.50.150">
    <property type="entry name" value="Vaccinia Virus protein VP39"/>
    <property type="match status" value="1"/>
</dbReference>
<dbReference type="InterPro" id="IPR029464">
    <property type="entry name" value="HSDR_N"/>
</dbReference>
<reference evidence="5" key="1">
    <citation type="submission" date="2020-12" db="EMBL/GenBank/DDBJ databases">
        <title>Bacterial taxonomy.</title>
        <authorList>
            <person name="Pan X."/>
        </authorList>
    </citation>
    <scope>NUCLEOTIDE SEQUENCE</scope>
    <source>
        <strain evidence="5">B2012</strain>
    </source>
</reference>
<dbReference type="InterPro" id="IPR052916">
    <property type="entry name" value="Type-I_RE_MTase_Subunit"/>
</dbReference>
<name>A0A934MJZ8_9HYPH</name>
<evidence type="ECO:0000259" key="3">
    <source>
        <dbReference type="Pfam" id="PF02384"/>
    </source>
</evidence>
<organism evidence="5 6">
    <name type="scientific">Acuticoccus mangrovi</name>
    <dbReference type="NCBI Taxonomy" id="2796142"/>
    <lineage>
        <taxon>Bacteria</taxon>
        <taxon>Pseudomonadati</taxon>
        <taxon>Pseudomonadota</taxon>
        <taxon>Alphaproteobacteria</taxon>
        <taxon>Hyphomicrobiales</taxon>
        <taxon>Amorphaceae</taxon>
        <taxon>Acuticoccus</taxon>
    </lineage>
</organism>
<proteinExistence type="inferred from homology"/>
<dbReference type="GO" id="GO:0003677">
    <property type="term" value="F:DNA binding"/>
    <property type="evidence" value="ECO:0007669"/>
    <property type="project" value="InterPro"/>
</dbReference>
<feature type="domain" description="DNA methylase adenine-specific" evidence="3">
    <location>
        <begin position="290"/>
        <end position="638"/>
    </location>
</feature>
<dbReference type="GO" id="GO:0008170">
    <property type="term" value="F:N-methyltransferase activity"/>
    <property type="evidence" value="ECO:0007669"/>
    <property type="project" value="InterPro"/>
</dbReference>
<accession>A0A934MJZ8</accession>
<dbReference type="RefSeq" id="WP_198884727.1">
    <property type="nucleotide sequence ID" value="NZ_JAEKJA010000043.1"/>
</dbReference>
<keyword evidence="5" id="KW-0489">Methyltransferase</keyword>
<protein>
    <submittedName>
        <fullName evidence="5">N-6 DNA methylase</fullName>
    </submittedName>
</protein>
<dbReference type="PROSITE" id="PS00092">
    <property type="entry name" value="N6_MTASE"/>
    <property type="match status" value="1"/>
</dbReference>
<evidence type="ECO:0000313" key="6">
    <source>
        <dbReference type="Proteomes" id="UP000609531"/>
    </source>
</evidence>
<dbReference type="Pfam" id="PF02384">
    <property type="entry name" value="N6_Mtase"/>
    <property type="match status" value="1"/>
</dbReference>
<feature type="domain" description="Type I restriction enzyme R protein N-terminal" evidence="4">
    <location>
        <begin position="37"/>
        <end position="156"/>
    </location>
</feature>